<dbReference type="EMBL" id="JYDL01000112">
    <property type="protein sequence ID" value="KRX16184.1"/>
    <property type="molecule type" value="Genomic_DNA"/>
</dbReference>
<dbReference type="AlphaFoldDB" id="A0A0V0RPE5"/>
<evidence type="ECO:0000313" key="2">
    <source>
        <dbReference type="Proteomes" id="UP000054630"/>
    </source>
</evidence>
<proteinExistence type="predicted"/>
<sequence>MLASETPFAASCKQAASFDNYFSKHDQKLPAKSGAVLCTYCSREMRPVVVRFLADLCGR</sequence>
<organism evidence="1 2">
    <name type="scientific">Trichinella nelsoni</name>
    <dbReference type="NCBI Taxonomy" id="6336"/>
    <lineage>
        <taxon>Eukaryota</taxon>
        <taxon>Metazoa</taxon>
        <taxon>Ecdysozoa</taxon>
        <taxon>Nematoda</taxon>
        <taxon>Enoplea</taxon>
        <taxon>Dorylaimia</taxon>
        <taxon>Trichinellida</taxon>
        <taxon>Trichinellidae</taxon>
        <taxon>Trichinella</taxon>
    </lineage>
</organism>
<dbReference type="Proteomes" id="UP000054630">
    <property type="component" value="Unassembled WGS sequence"/>
</dbReference>
<comment type="caution">
    <text evidence="1">The sequence shown here is derived from an EMBL/GenBank/DDBJ whole genome shotgun (WGS) entry which is preliminary data.</text>
</comment>
<reference evidence="1 2" key="1">
    <citation type="submission" date="2015-01" db="EMBL/GenBank/DDBJ databases">
        <title>Evolution of Trichinella species and genotypes.</title>
        <authorList>
            <person name="Korhonen P.K."/>
            <person name="Edoardo P."/>
            <person name="Giuseppe L.R."/>
            <person name="Gasser R.B."/>
        </authorList>
    </citation>
    <scope>NUCLEOTIDE SEQUENCE [LARGE SCALE GENOMIC DNA]</scope>
    <source>
        <strain evidence="1">ISS37</strain>
    </source>
</reference>
<gene>
    <name evidence="1" type="ORF">T07_510</name>
</gene>
<evidence type="ECO:0000313" key="1">
    <source>
        <dbReference type="EMBL" id="KRX16184.1"/>
    </source>
</evidence>
<accession>A0A0V0RPE5</accession>
<keyword evidence="2" id="KW-1185">Reference proteome</keyword>
<protein>
    <submittedName>
        <fullName evidence="1">Uncharacterized protein</fullName>
    </submittedName>
</protein>
<name>A0A0V0RPE5_9BILA</name>